<keyword evidence="2" id="KW-1185">Reference proteome</keyword>
<reference evidence="1 2" key="1">
    <citation type="submission" date="2018-04" db="EMBL/GenBank/DDBJ databases">
        <title>Novel Campyloabacter and Helicobacter Species and Strains.</title>
        <authorList>
            <person name="Mannion A.J."/>
            <person name="Shen Z."/>
            <person name="Fox J.G."/>
        </authorList>
    </citation>
    <scope>NUCLEOTIDE SEQUENCE [LARGE SCALE GENOMIC DNA]</scope>
    <source>
        <strain evidence="1 2">MIT 17-337</strain>
    </source>
</reference>
<organism evidence="1 2">
    <name type="scientific">Helicobacter didelphidarum</name>
    <dbReference type="NCBI Taxonomy" id="2040648"/>
    <lineage>
        <taxon>Bacteria</taxon>
        <taxon>Pseudomonadati</taxon>
        <taxon>Campylobacterota</taxon>
        <taxon>Epsilonproteobacteria</taxon>
        <taxon>Campylobacterales</taxon>
        <taxon>Helicobacteraceae</taxon>
        <taxon>Helicobacter</taxon>
    </lineage>
</organism>
<dbReference type="OrthoDB" id="5339448at2"/>
<proteinExistence type="predicted"/>
<name>A0A3D8IIM4_9HELI</name>
<gene>
    <name evidence="1" type="ORF">CQA53_07030</name>
</gene>
<protein>
    <submittedName>
        <fullName evidence="1">Uncharacterized protein</fullName>
    </submittedName>
</protein>
<dbReference type="Proteomes" id="UP000256379">
    <property type="component" value="Unassembled WGS sequence"/>
</dbReference>
<comment type="caution">
    <text evidence="1">The sequence shown here is derived from an EMBL/GenBank/DDBJ whole genome shotgun (WGS) entry which is preliminary data.</text>
</comment>
<dbReference type="EMBL" id="NXLQ01000015">
    <property type="protein sequence ID" value="RDU64988.1"/>
    <property type="molecule type" value="Genomic_DNA"/>
</dbReference>
<sequence length="298" mass="34404">MYDIVLISVDSPIMLGIYKHSQINQDSELLFSLAIEGQTSHILPLLMSMIFSRDTPMQHICENLGILQNKNLNGKILENIALKCKLKEYAMSYDLLKSSGNFSLQYMDFILQNKNTDKTQLFTPMILLPQQDSEGHQKQYVTADILESLSLSFIQILHLLSYFHEISGIYYARGVGSLSAIKLTHIFLQTLYIVKKIPLYAINSFYFSNYNEIKAFGNLSFFYENSHNDRYIKNLENKLTNYHYEVKEQKTDSLDSHLYNCISLKRSSGRDLQLLLPMTLNKSDFKESCTPLYITPPL</sequence>
<evidence type="ECO:0000313" key="1">
    <source>
        <dbReference type="EMBL" id="RDU64988.1"/>
    </source>
</evidence>
<dbReference type="RefSeq" id="WP_115543310.1">
    <property type="nucleotide sequence ID" value="NZ_NXLQ01000015.1"/>
</dbReference>
<accession>A0A3D8IIM4</accession>
<dbReference type="AlphaFoldDB" id="A0A3D8IIM4"/>
<evidence type="ECO:0000313" key="2">
    <source>
        <dbReference type="Proteomes" id="UP000256379"/>
    </source>
</evidence>